<protein>
    <recommendedName>
        <fullName evidence="2">DUF7053 domain-containing protein</fullName>
    </recommendedName>
</protein>
<dbReference type="Proteomes" id="UP001310594">
    <property type="component" value="Unassembled WGS sequence"/>
</dbReference>
<feature type="region of interest" description="Disordered" evidence="1">
    <location>
        <begin position="189"/>
        <end position="232"/>
    </location>
</feature>
<evidence type="ECO:0000313" key="3">
    <source>
        <dbReference type="EMBL" id="KAK5707691.1"/>
    </source>
</evidence>
<name>A0AAN7WIN2_9PEZI</name>
<feature type="compositionally biased region" description="Low complexity" evidence="1">
    <location>
        <begin position="352"/>
        <end position="365"/>
    </location>
</feature>
<feature type="compositionally biased region" description="Polar residues" evidence="1">
    <location>
        <begin position="489"/>
        <end position="537"/>
    </location>
</feature>
<feature type="compositionally biased region" description="Low complexity" evidence="1">
    <location>
        <begin position="332"/>
        <end position="343"/>
    </location>
</feature>
<dbReference type="PANTHER" id="PTHR38117:SF1">
    <property type="entry name" value="DUF3074 DOMAIN-CONTAINING PROTEIN"/>
    <property type="match status" value="1"/>
</dbReference>
<dbReference type="Pfam" id="PF23155">
    <property type="entry name" value="DUF7053"/>
    <property type="match status" value="1"/>
</dbReference>
<accession>A0AAN7WIN2</accession>
<comment type="caution">
    <text evidence="3">The sequence shown here is derived from an EMBL/GenBank/DDBJ whole genome shotgun (WGS) entry which is preliminary data.</text>
</comment>
<dbReference type="EMBL" id="JAVRQU010000001">
    <property type="protein sequence ID" value="KAK5707691.1"/>
    <property type="molecule type" value="Genomic_DNA"/>
</dbReference>
<dbReference type="PANTHER" id="PTHR38117">
    <property type="entry name" value="NACHT AND WD40 DOMAIN PROTEIN"/>
    <property type="match status" value="1"/>
</dbReference>
<feature type="compositionally biased region" description="Low complexity" evidence="1">
    <location>
        <begin position="252"/>
        <end position="262"/>
    </location>
</feature>
<gene>
    <name evidence="3" type="ORF">LTR97_000229</name>
</gene>
<evidence type="ECO:0000259" key="2">
    <source>
        <dbReference type="Pfam" id="PF23155"/>
    </source>
</evidence>
<feature type="compositionally biased region" description="Polar residues" evidence="1">
    <location>
        <begin position="319"/>
        <end position="328"/>
    </location>
</feature>
<organism evidence="3 4">
    <name type="scientific">Elasticomyces elasticus</name>
    <dbReference type="NCBI Taxonomy" id="574655"/>
    <lineage>
        <taxon>Eukaryota</taxon>
        <taxon>Fungi</taxon>
        <taxon>Dikarya</taxon>
        <taxon>Ascomycota</taxon>
        <taxon>Pezizomycotina</taxon>
        <taxon>Dothideomycetes</taxon>
        <taxon>Dothideomycetidae</taxon>
        <taxon>Mycosphaerellales</taxon>
        <taxon>Teratosphaeriaceae</taxon>
        <taxon>Elasticomyces</taxon>
    </lineage>
</organism>
<dbReference type="InterPro" id="IPR055481">
    <property type="entry name" value="DUF7053"/>
</dbReference>
<reference evidence="3" key="1">
    <citation type="submission" date="2023-08" db="EMBL/GenBank/DDBJ databases">
        <title>Black Yeasts Isolated from many extreme environments.</title>
        <authorList>
            <person name="Coleine C."/>
            <person name="Stajich J.E."/>
            <person name="Selbmann L."/>
        </authorList>
    </citation>
    <scope>NUCLEOTIDE SEQUENCE</scope>
    <source>
        <strain evidence="3">CCFEE 5810</strain>
    </source>
</reference>
<proteinExistence type="predicted"/>
<feature type="region of interest" description="Disordered" evidence="1">
    <location>
        <begin position="319"/>
        <end position="565"/>
    </location>
</feature>
<feature type="region of interest" description="Disordered" evidence="1">
    <location>
        <begin position="244"/>
        <end position="306"/>
    </location>
</feature>
<feature type="compositionally biased region" description="Polar residues" evidence="1">
    <location>
        <begin position="370"/>
        <end position="416"/>
    </location>
</feature>
<evidence type="ECO:0000256" key="1">
    <source>
        <dbReference type="SAM" id="MobiDB-lite"/>
    </source>
</evidence>
<dbReference type="AlphaFoldDB" id="A0AAN7WIN2"/>
<feature type="compositionally biased region" description="Low complexity" evidence="1">
    <location>
        <begin position="420"/>
        <end position="452"/>
    </location>
</feature>
<evidence type="ECO:0000313" key="4">
    <source>
        <dbReference type="Proteomes" id="UP001310594"/>
    </source>
</evidence>
<sequence length="594" mass="65556">MGKRTVYTKITALPSNIPRQLALDMLHSHEEVIKLNPLVTGVKGIEAPRDSRSDEFFSSWYEISEIITWGFGLRKKISFKGCFHNQPWGLQSHVYAPMGVDMRNKYTIGGNQPGEEREARELGVQTPLDGLYLREDVEIVCGVPLTTSFVKKEAMAATGIMIDRMTRKAELIDAGKLHAMFQDGMLKTAKPDEDPTFANHLPPGTPRSSEPSPGLKRESTFGTLAPNGQEGFGRYHDVIARNTSTRSSTYVPQYQQPGYQGPNHARGGAEMHGMPEVMELPGDFYQPNQHPNSPGLYPPPLKPQSQQMEFRAELPGDFVQSTQTTPNLPNRAASTSSSSYSPSGAGGDYKIANPTPQQPQAQHPAYRQTPPANQQEFQQPLQPRPHSGQQQYPGQRPNSGQYPQQPSPGLQQQYPQQPSPGLQQYPGQQAQPYPGQQPYPVQRRQSGQQPYPTQQPQPPYPGQQLDPRQQQPAPSQQPPPGPYRQPSSNSVQSSDPRQLLPSQRNPSATSTQQVADWQRGISGTNLADPNNPRNSNVEPDHQRFSQMSVQSTPPQLKAQLGPSGAKNSLKCPVCGLFEGDEAAITHHVSKSHFA</sequence>
<feature type="compositionally biased region" description="Low complexity" evidence="1">
    <location>
        <begin position="462"/>
        <end position="474"/>
    </location>
</feature>
<feature type="domain" description="DUF7053" evidence="2">
    <location>
        <begin position="3"/>
        <end position="170"/>
    </location>
</feature>
<feature type="compositionally biased region" description="Polar residues" evidence="1">
    <location>
        <begin position="544"/>
        <end position="554"/>
    </location>
</feature>